<dbReference type="AlphaFoldDB" id="A0A1M4ZQ92"/>
<evidence type="ECO:0000313" key="2">
    <source>
        <dbReference type="EMBL" id="SHF20168.1"/>
    </source>
</evidence>
<feature type="chain" id="PRO_5012183406" evidence="1">
    <location>
        <begin position="28"/>
        <end position="132"/>
    </location>
</feature>
<protein>
    <submittedName>
        <fullName evidence="2">Uncharacterized protein</fullName>
    </submittedName>
</protein>
<dbReference type="OrthoDB" id="2912061at2"/>
<gene>
    <name evidence="2" type="ORF">SAMN05444392_11052</name>
</gene>
<keyword evidence="3" id="KW-1185">Reference proteome</keyword>
<dbReference type="Proteomes" id="UP000184476">
    <property type="component" value="Unassembled WGS sequence"/>
</dbReference>
<keyword evidence="1" id="KW-0732">Signal</keyword>
<proteinExistence type="predicted"/>
<feature type="signal peptide" evidence="1">
    <location>
        <begin position="1"/>
        <end position="27"/>
    </location>
</feature>
<dbReference type="STRING" id="112248.SAMN05444392_11052"/>
<organism evidence="2 3">
    <name type="scientific">Seinonella peptonophila</name>
    <dbReference type="NCBI Taxonomy" id="112248"/>
    <lineage>
        <taxon>Bacteria</taxon>
        <taxon>Bacillati</taxon>
        <taxon>Bacillota</taxon>
        <taxon>Bacilli</taxon>
        <taxon>Bacillales</taxon>
        <taxon>Thermoactinomycetaceae</taxon>
        <taxon>Seinonella</taxon>
    </lineage>
</organism>
<accession>A0A1M4ZQ92</accession>
<reference evidence="2 3" key="1">
    <citation type="submission" date="2016-11" db="EMBL/GenBank/DDBJ databases">
        <authorList>
            <person name="Jaros S."/>
            <person name="Januszkiewicz K."/>
            <person name="Wedrychowicz H."/>
        </authorList>
    </citation>
    <scope>NUCLEOTIDE SEQUENCE [LARGE SCALE GENOMIC DNA]</scope>
    <source>
        <strain evidence="2 3">DSM 44666</strain>
    </source>
</reference>
<evidence type="ECO:0000313" key="3">
    <source>
        <dbReference type="Proteomes" id="UP000184476"/>
    </source>
</evidence>
<name>A0A1M4ZQ92_9BACL</name>
<dbReference type="EMBL" id="FQVL01000010">
    <property type="protein sequence ID" value="SHF20168.1"/>
    <property type="molecule type" value="Genomic_DNA"/>
</dbReference>
<evidence type="ECO:0000256" key="1">
    <source>
        <dbReference type="SAM" id="SignalP"/>
    </source>
</evidence>
<dbReference type="RefSeq" id="WP_073155975.1">
    <property type="nucleotide sequence ID" value="NZ_FQVL01000010.1"/>
</dbReference>
<sequence>MGFKKITVLFFGLLFALLVVPFSSAFADTTLLWSGGVTYNSDLDAYITPVDSAHASGTIQVCNTSSFGRWFYIKDHDPDGSDEYLYDTMSYLSPGYCGLYYIQNLVDGTNGKAEIYLQTSNSGSSFSISQYY</sequence>